<dbReference type="PROSITE" id="PS00197">
    <property type="entry name" value="2FE2S_FER_1"/>
    <property type="match status" value="1"/>
</dbReference>
<dbReference type="PANTHER" id="PTHR44379:SF7">
    <property type="entry name" value="XANTHINE DEHYDROGENASE SUBUNIT E-RELATED"/>
    <property type="match status" value="1"/>
</dbReference>
<name>A0ABW0YP45_9BACI</name>
<evidence type="ECO:0000259" key="6">
    <source>
        <dbReference type="PROSITE" id="PS51085"/>
    </source>
</evidence>
<dbReference type="InterPro" id="IPR036884">
    <property type="entry name" value="2Fe-2S-bd_dom_sf"/>
</dbReference>
<evidence type="ECO:0000256" key="3">
    <source>
        <dbReference type="ARBA" id="ARBA00023002"/>
    </source>
</evidence>
<dbReference type="PANTHER" id="PTHR44379">
    <property type="entry name" value="OXIDOREDUCTASE WITH IRON-SULFUR SUBUNIT"/>
    <property type="match status" value="1"/>
</dbReference>
<dbReference type="InterPro" id="IPR001041">
    <property type="entry name" value="2Fe-2S_ferredoxin-type"/>
</dbReference>
<reference evidence="8" key="1">
    <citation type="journal article" date="2019" name="Int. J. Syst. Evol. Microbiol.">
        <title>The Global Catalogue of Microorganisms (GCM) 10K type strain sequencing project: providing services to taxonomists for standard genome sequencing and annotation.</title>
        <authorList>
            <consortium name="The Broad Institute Genomics Platform"/>
            <consortium name="The Broad Institute Genome Sequencing Center for Infectious Disease"/>
            <person name="Wu L."/>
            <person name="Ma J."/>
        </authorList>
    </citation>
    <scope>NUCLEOTIDE SEQUENCE [LARGE SCALE GENOMIC DNA]</scope>
    <source>
        <strain evidence="8">CECT 7184</strain>
    </source>
</reference>
<keyword evidence="3" id="KW-0560">Oxidoreductase</keyword>
<evidence type="ECO:0000313" key="7">
    <source>
        <dbReference type="EMBL" id="MFC5713926.1"/>
    </source>
</evidence>
<dbReference type="SUPFAM" id="SSF47741">
    <property type="entry name" value="CO dehydrogenase ISP C-domain like"/>
    <property type="match status" value="1"/>
</dbReference>
<dbReference type="Pfam" id="PF01799">
    <property type="entry name" value="Fer2_2"/>
    <property type="match status" value="1"/>
</dbReference>
<proteinExistence type="predicted"/>
<dbReference type="InterPro" id="IPR012675">
    <property type="entry name" value="Beta-grasp_dom_sf"/>
</dbReference>
<dbReference type="Gene3D" id="3.10.20.30">
    <property type="match status" value="1"/>
</dbReference>
<keyword evidence="4" id="KW-0408">Iron</keyword>
<feature type="domain" description="2Fe-2S ferredoxin-type" evidence="6">
    <location>
        <begin position="17"/>
        <end position="93"/>
    </location>
</feature>
<keyword evidence="8" id="KW-1185">Reference proteome</keyword>
<dbReference type="SUPFAM" id="SSF54292">
    <property type="entry name" value="2Fe-2S ferredoxin-like"/>
    <property type="match status" value="1"/>
</dbReference>
<dbReference type="Pfam" id="PF00111">
    <property type="entry name" value="Fer2"/>
    <property type="match status" value="1"/>
</dbReference>
<sequence>MDKKLAMQEPPAEQQMVNIFLTINNKPVYLTVPPAYRLIDMLRKELNFTGTKISCSIGRCGACSVFLNGELVNACLVLAYQVDGGTITTIEGVGEEGELDPVQEAFLNEGGFQCGYCTPGMIMAVKALLKEIEIPSEADIKEALSGNICRCTGYAGIIRAVYRAVENTQKKGE</sequence>
<accession>A0ABW0YP45</accession>
<keyword evidence="5" id="KW-0411">Iron-sulfur</keyword>
<dbReference type="Gene3D" id="1.10.150.120">
    <property type="entry name" value="[2Fe-2S]-binding domain"/>
    <property type="match status" value="1"/>
</dbReference>
<dbReference type="Proteomes" id="UP001596142">
    <property type="component" value="Unassembled WGS sequence"/>
</dbReference>
<dbReference type="InterPro" id="IPR036010">
    <property type="entry name" value="2Fe-2S_ferredoxin-like_sf"/>
</dbReference>
<dbReference type="EMBL" id="JBHSOZ010000008">
    <property type="protein sequence ID" value="MFC5713926.1"/>
    <property type="molecule type" value="Genomic_DNA"/>
</dbReference>
<organism evidence="7 8">
    <name type="scientific">Thalassorhabdus alkalitolerans</name>
    <dbReference type="NCBI Taxonomy" id="2282697"/>
    <lineage>
        <taxon>Bacteria</taxon>
        <taxon>Bacillati</taxon>
        <taxon>Bacillota</taxon>
        <taxon>Bacilli</taxon>
        <taxon>Bacillales</taxon>
        <taxon>Bacillaceae</taxon>
        <taxon>Thalassorhabdus</taxon>
    </lineage>
</organism>
<gene>
    <name evidence="7" type="ORF">ACFPU1_14240</name>
</gene>
<comment type="caution">
    <text evidence="7">The sequence shown here is derived from an EMBL/GenBank/DDBJ whole genome shotgun (WGS) entry which is preliminary data.</text>
</comment>
<evidence type="ECO:0000256" key="4">
    <source>
        <dbReference type="ARBA" id="ARBA00023004"/>
    </source>
</evidence>
<evidence type="ECO:0000256" key="2">
    <source>
        <dbReference type="ARBA" id="ARBA00022723"/>
    </source>
</evidence>
<evidence type="ECO:0000256" key="5">
    <source>
        <dbReference type="ARBA" id="ARBA00023014"/>
    </source>
</evidence>
<evidence type="ECO:0000313" key="8">
    <source>
        <dbReference type="Proteomes" id="UP001596142"/>
    </source>
</evidence>
<keyword evidence="1" id="KW-0001">2Fe-2S</keyword>
<dbReference type="InterPro" id="IPR006058">
    <property type="entry name" value="2Fe2S_fd_BS"/>
</dbReference>
<dbReference type="InterPro" id="IPR002888">
    <property type="entry name" value="2Fe-2S-bd"/>
</dbReference>
<dbReference type="RefSeq" id="WP_385942323.1">
    <property type="nucleotide sequence ID" value="NZ_JBHSOZ010000008.1"/>
</dbReference>
<evidence type="ECO:0000256" key="1">
    <source>
        <dbReference type="ARBA" id="ARBA00022714"/>
    </source>
</evidence>
<dbReference type="PROSITE" id="PS51085">
    <property type="entry name" value="2FE2S_FER_2"/>
    <property type="match status" value="1"/>
</dbReference>
<dbReference type="InterPro" id="IPR051452">
    <property type="entry name" value="Diverse_Oxidoreductases"/>
</dbReference>
<keyword evidence="2" id="KW-0479">Metal-binding</keyword>
<protein>
    <submittedName>
        <fullName evidence="7">(2Fe-2S)-binding protein</fullName>
    </submittedName>
</protein>